<gene>
    <name evidence="2" type="ORF">PHYPSEUDO_006289</name>
</gene>
<dbReference type="OrthoDB" id="129158at2759"/>
<proteinExistence type="predicted"/>
<dbReference type="EMBL" id="JAGDFM010000256">
    <property type="protein sequence ID" value="KAG7381203.1"/>
    <property type="molecule type" value="Genomic_DNA"/>
</dbReference>
<sequence length="209" mass="22084">MATFDPGAAGADHAASAETATASAAATPAESDMLTQLHSLQAEVGRLRVMLSNQAPAPVPIPTRLVSRPVSVAPTTPNAKGWMPSSEVCFLTTPSFPEDAEKAKEDAQTENFLLKYLFFLPFRPSGPGSDHSSPPFGHHHQQQCCASPQGYHAQTAAIDLTVRINHTVVHGHTVTSDLTVRVELTVAYGHTACAGHAAGIFIITTRHSA</sequence>
<evidence type="ECO:0000313" key="3">
    <source>
        <dbReference type="Proteomes" id="UP000694044"/>
    </source>
</evidence>
<name>A0A8T1VMD3_9STRA</name>
<keyword evidence="3" id="KW-1185">Reference proteome</keyword>
<organism evidence="2 3">
    <name type="scientific">Phytophthora pseudosyringae</name>
    <dbReference type="NCBI Taxonomy" id="221518"/>
    <lineage>
        <taxon>Eukaryota</taxon>
        <taxon>Sar</taxon>
        <taxon>Stramenopiles</taxon>
        <taxon>Oomycota</taxon>
        <taxon>Peronosporomycetes</taxon>
        <taxon>Peronosporales</taxon>
        <taxon>Peronosporaceae</taxon>
        <taxon>Phytophthora</taxon>
    </lineage>
</organism>
<accession>A0A8T1VMD3</accession>
<evidence type="ECO:0000256" key="1">
    <source>
        <dbReference type="SAM" id="MobiDB-lite"/>
    </source>
</evidence>
<feature type="region of interest" description="Disordered" evidence="1">
    <location>
        <begin position="1"/>
        <end position="28"/>
    </location>
</feature>
<dbReference type="Proteomes" id="UP000694044">
    <property type="component" value="Unassembled WGS sequence"/>
</dbReference>
<reference evidence="2" key="1">
    <citation type="submission" date="2021-02" db="EMBL/GenBank/DDBJ databases">
        <authorList>
            <person name="Palmer J.M."/>
        </authorList>
    </citation>
    <scope>NUCLEOTIDE SEQUENCE</scope>
    <source>
        <strain evidence="2">SCRP734</strain>
    </source>
</reference>
<comment type="caution">
    <text evidence="2">The sequence shown here is derived from an EMBL/GenBank/DDBJ whole genome shotgun (WGS) entry which is preliminary data.</text>
</comment>
<protein>
    <submittedName>
        <fullName evidence="2">Uncharacterized protein</fullName>
    </submittedName>
</protein>
<dbReference type="AlphaFoldDB" id="A0A8T1VMD3"/>
<evidence type="ECO:0000313" key="2">
    <source>
        <dbReference type="EMBL" id="KAG7381203.1"/>
    </source>
</evidence>